<feature type="binding site" evidence="3">
    <location>
        <begin position="36"/>
        <end position="55"/>
    </location>
    <ligand>
        <name>NAD(+)</name>
        <dbReference type="ChEBI" id="CHEBI:57540"/>
    </ligand>
</feature>
<dbReference type="InterPro" id="IPR027546">
    <property type="entry name" value="Sirtuin_class_III"/>
</dbReference>
<evidence type="ECO:0000256" key="3">
    <source>
        <dbReference type="HAMAP-Rule" id="MF_01121"/>
    </source>
</evidence>
<dbReference type="InterPro" id="IPR026591">
    <property type="entry name" value="Sirtuin_cat_small_dom_sf"/>
</dbReference>
<keyword evidence="7" id="KW-1185">Reference proteome</keyword>
<dbReference type="Gene3D" id="3.30.1600.10">
    <property type="entry name" value="SIR2/SIRT2 'Small Domain"/>
    <property type="match status" value="1"/>
</dbReference>
<dbReference type="PANTHER" id="PTHR11085">
    <property type="entry name" value="NAD-DEPENDENT PROTEIN DEACYLASE SIRTUIN-5, MITOCHONDRIAL-RELATED"/>
    <property type="match status" value="1"/>
</dbReference>
<comment type="domain">
    <text evidence="3">2 residues (Tyr-80 and Arg-83) present in a large hydrophobic pocket are probably involved in substrate specificity. They are important for desuccinylation activity, but dispensable for deacetylation activity.</text>
</comment>
<dbReference type="SUPFAM" id="SSF52467">
    <property type="entry name" value="DHS-like NAD/FAD-binding domain"/>
    <property type="match status" value="1"/>
</dbReference>
<dbReference type="CDD" id="cd01412">
    <property type="entry name" value="SIRT5_Af1_CobB"/>
    <property type="match status" value="1"/>
</dbReference>
<keyword evidence="3" id="KW-0963">Cytoplasm</keyword>
<keyword evidence="1" id="KW-0808">Transferase</keyword>
<dbReference type="GO" id="GO:0017136">
    <property type="term" value="F:histone deacetylase activity, NAD-dependent"/>
    <property type="evidence" value="ECO:0007669"/>
    <property type="project" value="TreeGrafter"/>
</dbReference>
<comment type="caution">
    <text evidence="3 4">Lacks conserved residue(s) required for the propagation of feature annotation.</text>
</comment>
<protein>
    <recommendedName>
        <fullName evidence="3">NAD-dependent protein deacylase</fullName>
        <ecNumber evidence="3">2.3.1.286</ecNumber>
    </recommendedName>
    <alternativeName>
        <fullName evidence="3">Regulatory protein SIR2 homolog</fullName>
    </alternativeName>
</protein>
<comment type="function">
    <text evidence="3">NAD-dependent lysine deacetylase and desuccinylase that specifically removes acetyl and succinyl groups on target proteins. Modulates the activities of several proteins which are inactive in their acylated form.</text>
</comment>
<feature type="binding site" evidence="3">
    <location>
        <position position="239"/>
    </location>
    <ligand>
        <name>NAD(+)</name>
        <dbReference type="ChEBI" id="CHEBI:57540"/>
    </ligand>
</feature>
<sequence length="254" mass="28403">MEPRRSTRFFIFSVATCRESVRTSFVKPEKIVVFTGAGVSAESGLNTFRDSGGLWENFRIEDVATPEAWARDPQLVLDFYNLRRKALESVEPNPAHFAIAELEKEHEVVVITQNVDDLHERGGSSNIIHLHGSLLEVKSSIDPTYKIPYPKEGLSLDHRCPRGGRMRPDIVWFGEAVENFEIAIEQLQQADKVLVIGTSLSVYPAAGLVHEAPAHAEKTIIALDLDFIPDDYRFIHGTAGEQVPKLASKWLEKG</sequence>
<reference evidence="6 7" key="1">
    <citation type="submission" date="2020-07" db="EMBL/GenBank/DDBJ databases">
        <authorList>
            <person name="Feng X."/>
        </authorList>
    </citation>
    <scope>NUCLEOTIDE SEQUENCE [LARGE SCALE GENOMIC DNA]</scope>
    <source>
        <strain evidence="6 7">JCM23202</strain>
    </source>
</reference>
<feature type="domain" description="Deacetylase sirtuin-type" evidence="5">
    <location>
        <begin position="7"/>
        <end position="254"/>
    </location>
</feature>
<comment type="similarity">
    <text evidence="3">Belongs to the sirtuin family. Class III subfamily.</text>
</comment>
<evidence type="ECO:0000313" key="7">
    <source>
        <dbReference type="Proteomes" id="UP000526501"/>
    </source>
</evidence>
<feature type="binding site" evidence="3">
    <location>
        <position position="80"/>
    </location>
    <ligand>
        <name>substrate</name>
    </ligand>
</feature>
<dbReference type="Proteomes" id="UP000526501">
    <property type="component" value="Unassembled WGS sequence"/>
</dbReference>
<dbReference type="AlphaFoldDB" id="A0A7X1B373"/>
<evidence type="ECO:0000256" key="4">
    <source>
        <dbReference type="PROSITE-ProRule" id="PRU00236"/>
    </source>
</evidence>
<dbReference type="InterPro" id="IPR026590">
    <property type="entry name" value="Ssirtuin_cat_dom"/>
</dbReference>
<keyword evidence="2 3" id="KW-0520">NAD</keyword>
<accession>A0A7X1B373</accession>
<feature type="binding site" evidence="3">
    <location>
        <begin position="197"/>
        <end position="199"/>
    </location>
    <ligand>
        <name>NAD(+)</name>
        <dbReference type="ChEBI" id="CHEBI:57540"/>
    </ligand>
</feature>
<dbReference type="Gene3D" id="3.40.50.1220">
    <property type="entry name" value="TPP-binding domain"/>
    <property type="match status" value="1"/>
</dbReference>
<dbReference type="Pfam" id="PF02146">
    <property type="entry name" value="SIR2"/>
    <property type="match status" value="1"/>
</dbReference>
<feature type="active site" description="Proton acceptor" evidence="3">
    <location>
        <position position="131"/>
    </location>
</feature>
<dbReference type="InterPro" id="IPR029035">
    <property type="entry name" value="DHS-like_NAD/FAD-binding_dom"/>
</dbReference>
<evidence type="ECO:0000256" key="1">
    <source>
        <dbReference type="ARBA" id="ARBA00022679"/>
    </source>
</evidence>
<comment type="catalytic activity">
    <reaction evidence="3">
        <text>N(6)-succinyl-L-lysyl-[protein] + NAD(+) + H2O = 2''-O-succinyl-ADP-D-ribose + nicotinamide + L-lysyl-[protein]</text>
        <dbReference type="Rhea" id="RHEA:47668"/>
        <dbReference type="Rhea" id="RHEA-COMP:9752"/>
        <dbReference type="Rhea" id="RHEA-COMP:11877"/>
        <dbReference type="ChEBI" id="CHEBI:15377"/>
        <dbReference type="ChEBI" id="CHEBI:17154"/>
        <dbReference type="ChEBI" id="CHEBI:29969"/>
        <dbReference type="ChEBI" id="CHEBI:57540"/>
        <dbReference type="ChEBI" id="CHEBI:87830"/>
        <dbReference type="ChEBI" id="CHEBI:87832"/>
    </reaction>
</comment>
<dbReference type="InterPro" id="IPR050134">
    <property type="entry name" value="NAD-dep_sirtuin_deacylases"/>
</dbReference>
<evidence type="ECO:0000256" key="2">
    <source>
        <dbReference type="ARBA" id="ARBA00023027"/>
    </source>
</evidence>
<dbReference type="EC" id="2.3.1.286" evidence="3"/>
<comment type="catalytic activity">
    <reaction evidence="3">
        <text>N(6)-acetyl-L-lysyl-[protein] + NAD(+) + H2O = 2''-O-acetyl-ADP-D-ribose + nicotinamide + L-lysyl-[protein]</text>
        <dbReference type="Rhea" id="RHEA:43636"/>
        <dbReference type="Rhea" id="RHEA-COMP:9752"/>
        <dbReference type="Rhea" id="RHEA-COMP:10731"/>
        <dbReference type="ChEBI" id="CHEBI:15377"/>
        <dbReference type="ChEBI" id="CHEBI:17154"/>
        <dbReference type="ChEBI" id="CHEBI:29969"/>
        <dbReference type="ChEBI" id="CHEBI:57540"/>
        <dbReference type="ChEBI" id="CHEBI:61930"/>
        <dbReference type="ChEBI" id="CHEBI:83767"/>
        <dbReference type="EC" id="2.3.1.286"/>
    </reaction>
</comment>
<dbReference type="PROSITE" id="PS50305">
    <property type="entry name" value="SIRTUIN"/>
    <property type="match status" value="1"/>
</dbReference>
<evidence type="ECO:0000313" key="6">
    <source>
        <dbReference type="EMBL" id="MBC2604682.1"/>
    </source>
</evidence>
<dbReference type="HAMAP" id="MF_01121">
    <property type="entry name" value="Sirtuin_ClassIII"/>
    <property type="match status" value="1"/>
</dbReference>
<evidence type="ECO:0000259" key="5">
    <source>
        <dbReference type="PROSITE" id="PS50305"/>
    </source>
</evidence>
<feature type="binding site" evidence="3">
    <location>
        <position position="83"/>
    </location>
    <ligand>
        <name>substrate</name>
    </ligand>
</feature>
<comment type="caution">
    <text evidence="6">The sequence shown here is derived from an EMBL/GenBank/DDBJ whole genome shotgun (WGS) entry which is preliminary data.</text>
</comment>
<gene>
    <name evidence="3" type="primary">cobB</name>
    <name evidence="6" type="ORF">H5P27_01295</name>
</gene>
<dbReference type="PANTHER" id="PTHR11085:SF4">
    <property type="entry name" value="NAD-DEPENDENT PROTEIN DEACYLASE"/>
    <property type="match status" value="1"/>
</dbReference>
<dbReference type="InterPro" id="IPR003000">
    <property type="entry name" value="Sirtuin"/>
</dbReference>
<proteinExistence type="inferred from homology"/>
<feature type="binding site" evidence="3">
    <location>
        <begin position="113"/>
        <end position="116"/>
    </location>
    <ligand>
        <name>NAD(+)</name>
        <dbReference type="ChEBI" id="CHEBI:57540"/>
    </ligand>
</feature>
<dbReference type="GO" id="GO:0070403">
    <property type="term" value="F:NAD+ binding"/>
    <property type="evidence" value="ECO:0007669"/>
    <property type="project" value="UniProtKB-UniRule"/>
</dbReference>
<dbReference type="GO" id="GO:0005737">
    <property type="term" value="C:cytoplasm"/>
    <property type="evidence" value="ECO:0007669"/>
    <property type="project" value="UniProtKB-SubCell"/>
</dbReference>
<dbReference type="GO" id="GO:0036055">
    <property type="term" value="F:protein-succinyllysine desuccinylase activity"/>
    <property type="evidence" value="ECO:0007669"/>
    <property type="project" value="UniProtKB-UniRule"/>
</dbReference>
<organism evidence="6 7">
    <name type="scientific">Pelagicoccus albus</name>
    <dbReference type="NCBI Taxonomy" id="415222"/>
    <lineage>
        <taxon>Bacteria</taxon>
        <taxon>Pseudomonadati</taxon>
        <taxon>Verrucomicrobiota</taxon>
        <taxon>Opitutia</taxon>
        <taxon>Puniceicoccales</taxon>
        <taxon>Pelagicoccaceae</taxon>
        <taxon>Pelagicoccus</taxon>
    </lineage>
</organism>
<name>A0A7X1B373_9BACT</name>
<dbReference type="GO" id="GO:0036054">
    <property type="term" value="F:protein-malonyllysine demalonylase activity"/>
    <property type="evidence" value="ECO:0007669"/>
    <property type="project" value="InterPro"/>
</dbReference>
<dbReference type="EMBL" id="JACHVC010000001">
    <property type="protein sequence ID" value="MBC2604682.1"/>
    <property type="molecule type" value="Genomic_DNA"/>
</dbReference>
<comment type="subcellular location">
    <subcellularLocation>
        <location evidence="3">Cytoplasm</location>
    </subcellularLocation>
</comment>